<accession>A0AAE3VI96</accession>
<organism evidence="6 7">
    <name type="scientific">Oligosphaera ethanolica</name>
    <dbReference type="NCBI Taxonomy" id="760260"/>
    <lineage>
        <taxon>Bacteria</taxon>
        <taxon>Pseudomonadati</taxon>
        <taxon>Lentisphaerota</taxon>
        <taxon>Oligosphaeria</taxon>
        <taxon>Oligosphaerales</taxon>
        <taxon>Oligosphaeraceae</taxon>
        <taxon>Oligosphaera</taxon>
    </lineage>
</organism>
<keyword evidence="3 6" id="KW-0808">Transferase</keyword>
<dbReference type="RefSeq" id="WP_307262965.1">
    <property type="nucleotide sequence ID" value="NZ_JAUSVL010000001.1"/>
</dbReference>
<dbReference type="GO" id="GO:0009007">
    <property type="term" value="F:site-specific DNA-methyltransferase (adenine-specific) activity"/>
    <property type="evidence" value="ECO:0007669"/>
    <property type="project" value="UniProtKB-EC"/>
</dbReference>
<keyword evidence="4" id="KW-0949">S-adenosyl-L-methionine</keyword>
<dbReference type="GO" id="GO:0032259">
    <property type="term" value="P:methylation"/>
    <property type="evidence" value="ECO:0007669"/>
    <property type="project" value="UniProtKB-KW"/>
</dbReference>
<name>A0AAE3VI96_9BACT</name>
<dbReference type="AlphaFoldDB" id="A0AAE3VI96"/>
<evidence type="ECO:0000256" key="4">
    <source>
        <dbReference type="ARBA" id="ARBA00022691"/>
    </source>
</evidence>
<dbReference type="EMBL" id="JAUSVL010000001">
    <property type="protein sequence ID" value="MDQ0290913.1"/>
    <property type="molecule type" value="Genomic_DNA"/>
</dbReference>
<dbReference type="EC" id="2.1.1.72" evidence="1"/>
<evidence type="ECO:0000313" key="6">
    <source>
        <dbReference type="EMBL" id="MDQ0290913.1"/>
    </source>
</evidence>
<evidence type="ECO:0000256" key="2">
    <source>
        <dbReference type="ARBA" id="ARBA00022603"/>
    </source>
</evidence>
<dbReference type="Pfam" id="PF02086">
    <property type="entry name" value="MethyltransfD12"/>
    <property type="match status" value="1"/>
</dbReference>
<evidence type="ECO:0000256" key="3">
    <source>
        <dbReference type="ARBA" id="ARBA00022679"/>
    </source>
</evidence>
<dbReference type="PROSITE" id="PS00092">
    <property type="entry name" value="N6_MTASE"/>
    <property type="match status" value="1"/>
</dbReference>
<dbReference type="InterPro" id="IPR029063">
    <property type="entry name" value="SAM-dependent_MTases_sf"/>
</dbReference>
<proteinExistence type="predicted"/>
<gene>
    <name evidence="6" type="ORF">J3R75_003020</name>
</gene>
<sequence>MTRDAKHENPAFLQEQIITYIGNKRLLLAHIGQAVAMVKKRLGKKRLSCLDLFSGSGVVARYFKQHAEFLVANDLEPFCSVINRCYLANNEVVDRLRLRQHFATLQRQLAAGPRPGFISELYAPADDQRIQPGERVFYTRQNALFLDSARQAIATLPDEVQPFFLAPLLAAASIHTNTAGIFKGFYKNADGTGQFGGRRHNALGRILKNMSLQFPLFSNFCNDSCVTRLDATTFFPCPQLPEFDLAYLDPPYNQHPYGSNYFMLNLLCDYQRPQNLSAISGIPDNWQRSPFNLHRRAKGALFDLIRSCQAKFILLSYNSEGFIPHREFLAEIRRHGRVTLLKIPYNTYRGSRNLRQRAIHVTEFLYLVEKQ</sequence>
<reference evidence="6" key="1">
    <citation type="submission" date="2023-07" db="EMBL/GenBank/DDBJ databases">
        <title>Genomic Encyclopedia of Type Strains, Phase IV (KMG-IV): sequencing the most valuable type-strain genomes for metagenomic binning, comparative biology and taxonomic classification.</title>
        <authorList>
            <person name="Goeker M."/>
        </authorList>
    </citation>
    <scope>NUCLEOTIDE SEQUENCE</scope>
    <source>
        <strain evidence="6">DSM 24202</strain>
    </source>
</reference>
<dbReference type="GO" id="GO:0009307">
    <property type="term" value="P:DNA restriction-modification system"/>
    <property type="evidence" value="ECO:0007669"/>
    <property type="project" value="InterPro"/>
</dbReference>
<dbReference type="GO" id="GO:0003676">
    <property type="term" value="F:nucleic acid binding"/>
    <property type="evidence" value="ECO:0007669"/>
    <property type="project" value="InterPro"/>
</dbReference>
<keyword evidence="2 6" id="KW-0489">Methyltransferase</keyword>
<protein>
    <recommendedName>
        <fullName evidence="1">site-specific DNA-methyltransferase (adenine-specific)</fullName>
        <ecNumber evidence="1">2.1.1.72</ecNumber>
    </recommendedName>
</protein>
<dbReference type="SUPFAM" id="SSF53335">
    <property type="entry name" value="S-adenosyl-L-methionine-dependent methyltransferases"/>
    <property type="match status" value="1"/>
</dbReference>
<evidence type="ECO:0000256" key="1">
    <source>
        <dbReference type="ARBA" id="ARBA00011900"/>
    </source>
</evidence>
<evidence type="ECO:0000313" key="7">
    <source>
        <dbReference type="Proteomes" id="UP001238163"/>
    </source>
</evidence>
<dbReference type="InterPro" id="IPR012327">
    <property type="entry name" value="MeTrfase_D12"/>
</dbReference>
<keyword evidence="7" id="KW-1185">Reference proteome</keyword>
<comment type="catalytic activity">
    <reaction evidence="5">
        <text>a 2'-deoxyadenosine in DNA + S-adenosyl-L-methionine = an N(6)-methyl-2'-deoxyadenosine in DNA + S-adenosyl-L-homocysteine + H(+)</text>
        <dbReference type="Rhea" id="RHEA:15197"/>
        <dbReference type="Rhea" id="RHEA-COMP:12418"/>
        <dbReference type="Rhea" id="RHEA-COMP:12419"/>
        <dbReference type="ChEBI" id="CHEBI:15378"/>
        <dbReference type="ChEBI" id="CHEBI:57856"/>
        <dbReference type="ChEBI" id="CHEBI:59789"/>
        <dbReference type="ChEBI" id="CHEBI:90615"/>
        <dbReference type="ChEBI" id="CHEBI:90616"/>
        <dbReference type="EC" id="2.1.1.72"/>
    </reaction>
</comment>
<dbReference type="InterPro" id="IPR002052">
    <property type="entry name" value="DNA_methylase_N6_adenine_CS"/>
</dbReference>
<evidence type="ECO:0000256" key="5">
    <source>
        <dbReference type="ARBA" id="ARBA00047942"/>
    </source>
</evidence>
<dbReference type="Proteomes" id="UP001238163">
    <property type="component" value="Unassembled WGS sequence"/>
</dbReference>
<comment type="caution">
    <text evidence="6">The sequence shown here is derived from an EMBL/GenBank/DDBJ whole genome shotgun (WGS) entry which is preliminary data.</text>
</comment>